<proteinExistence type="predicted"/>
<protein>
    <submittedName>
        <fullName evidence="1">Uncharacterized protein</fullName>
    </submittedName>
</protein>
<accession>A0A0C9ZTU2</accession>
<dbReference type="EMBL" id="KN833706">
    <property type="protein sequence ID" value="KIK25682.1"/>
    <property type="molecule type" value="Genomic_DNA"/>
</dbReference>
<organism evidence="1 2">
    <name type="scientific">Pisolithus microcarpus 441</name>
    <dbReference type="NCBI Taxonomy" id="765257"/>
    <lineage>
        <taxon>Eukaryota</taxon>
        <taxon>Fungi</taxon>
        <taxon>Dikarya</taxon>
        <taxon>Basidiomycota</taxon>
        <taxon>Agaricomycotina</taxon>
        <taxon>Agaricomycetes</taxon>
        <taxon>Agaricomycetidae</taxon>
        <taxon>Boletales</taxon>
        <taxon>Sclerodermatineae</taxon>
        <taxon>Pisolithaceae</taxon>
        <taxon>Pisolithus</taxon>
    </lineage>
</organism>
<evidence type="ECO:0000313" key="2">
    <source>
        <dbReference type="Proteomes" id="UP000054018"/>
    </source>
</evidence>
<dbReference type="AlphaFoldDB" id="A0A0C9ZTU2"/>
<dbReference type="HOGENOM" id="CLU_2740984_0_0_1"/>
<name>A0A0C9ZTU2_9AGAM</name>
<keyword evidence="2" id="KW-1185">Reference proteome</keyword>
<gene>
    <name evidence="1" type="ORF">PISMIDRAFT_333378</name>
</gene>
<reference evidence="1 2" key="1">
    <citation type="submission" date="2014-04" db="EMBL/GenBank/DDBJ databases">
        <authorList>
            <consortium name="DOE Joint Genome Institute"/>
            <person name="Kuo A."/>
            <person name="Kohler A."/>
            <person name="Costa M.D."/>
            <person name="Nagy L.G."/>
            <person name="Floudas D."/>
            <person name="Copeland A."/>
            <person name="Barry K.W."/>
            <person name="Cichocki N."/>
            <person name="Veneault-Fourrey C."/>
            <person name="LaButti K."/>
            <person name="Lindquist E.A."/>
            <person name="Lipzen A."/>
            <person name="Lundell T."/>
            <person name="Morin E."/>
            <person name="Murat C."/>
            <person name="Sun H."/>
            <person name="Tunlid A."/>
            <person name="Henrissat B."/>
            <person name="Grigoriev I.V."/>
            <person name="Hibbett D.S."/>
            <person name="Martin F."/>
            <person name="Nordberg H.P."/>
            <person name="Cantor M.N."/>
            <person name="Hua S.X."/>
        </authorList>
    </citation>
    <scope>NUCLEOTIDE SEQUENCE [LARGE SCALE GENOMIC DNA]</scope>
    <source>
        <strain evidence="1 2">441</strain>
    </source>
</reference>
<reference evidence="2" key="2">
    <citation type="submission" date="2015-01" db="EMBL/GenBank/DDBJ databases">
        <title>Evolutionary Origins and Diversification of the Mycorrhizal Mutualists.</title>
        <authorList>
            <consortium name="DOE Joint Genome Institute"/>
            <consortium name="Mycorrhizal Genomics Consortium"/>
            <person name="Kohler A."/>
            <person name="Kuo A."/>
            <person name="Nagy L.G."/>
            <person name="Floudas D."/>
            <person name="Copeland A."/>
            <person name="Barry K.W."/>
            <person name="Cichocki N."/>
            <person name="Veneault-Fourrey C."/>
            <person name="LaButti K."/>
            <person name="Lindquist E.A."/>
            <person name="Lipzen A."/>
            <person name="Lundell T."/>
            <person name="Morin E."/>
            <person name="Murat C."/>
            <person name="Riley R."/>
            <person name="Ohm R."/>
            <person name="Sun H."/>
            <person name="Tunlid A."/>
            <person name="Henrissat B."/>
            <person name="Grigoriev I.V."/>
            <person name="Hibbett D.S."/>
            <person name="Martin F."/>
        </authorList>
    </citation>
    <scope>NUCLEOTIDE SEQUENCE [LARGE SCALE GENOMIC DNA]</scope>
    <source>
        <strain evidence="2">441</strain>
    </source>
</reference>
<sequence>MHPFKCRAETKTTAVVLDGVKRSVISSVGVCVGLQAVPVRAQNSPLTSTAHCTRRCRRYGTLIHVVGTNSA</sequence>
<dbReference type="Proteomes" id="UP000054018">
    <property type="component" value="Unassembled WGS sequence"/>
</dbReference>
<evidence type="ECO:0000313" key="1">
    <source>
        <dbReference type="EMBL" id="KIK25682.1"/>
    </source>
</evidence>